<comment type="subcellular location">
    <subcellularLocation>
        <location evidence="1 14">Endoplasmic reticulum membrane</location>
        <topology evidence="1 14">Multi-pass membrane protein</topology>
    </subcellularLocation>
</comment>
<evidence type="ECO:0000256" key="7">
    <source>
        <dbReference type="ARBA" id="ARBA00022692"/>
    </source>
</evidence>
<dbReference type="EC" id="2.4.1.258" evidence="3 14"/>
<feature type="transmembrane region" description="Helical" evidence="14">
    <location>
        <begin position="86"/>
        <end position="109"/>
    </location>
</feature>
<evidence type="ECO:0000256" key="3">
    <source>
        <dbReference type="ARBA" id="ARBA00011964"/>
    </source>
</evidence>
<feature type="transmembrane region" description="Helical" evidence="14">
    <location>
        <begin position="130"/>
        <end position="151"/>
    </location>
</feature>
<keyword evidence="15" id="KW-0732">Signal</keyword>
<keyword evidence="10 14" id="KW-0472">Membrane</keyword>
<feature type="signal peptide" evidence="15">
    <location>
        <begin position="1"/>
        <end position="21"/>
    </location>
</feature>
<sequence>MPWSSFKKLCFGLVLFDAVLCAGIIWRVSYTEIDWRAYMQQVELYLSGTRDYKQINGQTGPLVYPAGHVYLYSLLYKLTSKGSDLLAGQIIFAGLYLMNLVIVMATYGYAGASWLNVPLLVLSKRLHSIYLLRMFNDGLSSLVMSISVYWYTRRNYLLGSLFFSFALSVKMNALLYLPAIIMILLQAVGVGKSVRHGLLILAIQGLMGLPFLQANASSYLSRAFDFGRAFEYKWTVNWRILPEFLFLSSDFAVLLLVLHVGTLLLFASTRWNKPSGKSLQRISKLIIANTLGFLFPTGEDVPESKLTPPFILTMLYTSNMIGMLFARSLHYQFYAWSAWSIPFLLEQTGLPLITQLIIWAAHEDAWNVYPSTVRSSSMVLGSQAVILAGVWWNTGVKAQAKEETNVEAKG</sequence>
<dbReference type="EMBL" id="MCFI01000004">
    <property type="protein sequence ID" value="ORY85738.1"/>
    <property type="molecule type" value="Genomic_DNA"/>
</dbReference>
<keyword evidence="9 14" id="KW-1133">Transmembrane helix</keyword>
<proteinExistence type="inferred from homology"/>
<gene>
    <name evidence="16" type="ORF">BCR37DRAFT_344604</name>
</gene>
<dbReference type="OrthoDB" id="20028at2759"/>
<feature type="transmembrane region" description="Helical" evidence="14">
    <location>
        <begin position="244"/>
        <end position="267"/>
    </location>
</feature>
<dbReference type="PANTHER" id="PTHR12646">
    <property type="entry name" value="NOT56 - RELATED"/>
    <property type="match status" value="1"/>
</dbReference>
<keyword evidence="7 14" id="KW-0812">Transmembrane</keyword>
<evidence type="ECO:0000256" key="12">
    <source>
        <dbReference type="ARBA" id="ARBA00049506"/>
    </source>
</evidence>
<evidence type="ECO:0000313" key="16">
    <source>
        <dbReference type="EMBL" id="ORY85738.1"/>
    </source>
</evidence>
<dbReference type="InterPro" id="IPR007873">
    <property type="entry name" value="Glycosyltransferase_ALG3"/>
</dbReference>
<dbReference type="Proteomes" id="UP000193685">
    <property type="component" value="Unassembled WGS sequence"/>
</dbReference>
<comment type="function">
    <text evidence="11 14">Dol-P-Man:Man(5)GlcNAc(2)-PP-Dol alpha-1,3-mannosyltransferase that operates in the biosynthetic pathway of dolichol-linked oligosaccharides, the glycan precursors employed in protein asparagine (N)-glycosylation. The assembly of dolichol-linked oligosaccharides begins on the cytosolic side of the endoplasmic reticulum membrane and finishes in its lumen. The sequential addition of sugars to dolichol pyrophosphate produces dolichol-linked oligosaccharides containing fourteen sugars, including two GlcNAcs, nine mannoses and three glucoses. Once assembled, the oligosaccharide is transferred from the lipid to nascent proteins by oligosaccharyltransferases. In the lumen of the endoplasmic reticulum, adds the first dolichyl beta-D-mannosyl phosphate derived mannose in an alpha-1,3 linkage to Man(5)GlcNAc(2)-PP-dolichol to produce Man(6)GlcNAc(2)-PP-dolichol.</text>
</comment>
<evidence type="ECO:0000256" key="9">
    <source>
        <dbReference type="ARBA" id="ARBA00022989"/>
    </source>
</evidence>
<comment type="pathway">
    <text evidence="2 14">Protein modification; protein glycosylation.</text>
</comment>
<keyword evidence="8 14" id="KW-0256">Endoplasmic reticulum</keyword>
<evidence type="ECO:0000256" key="5">
    <source>
        <dbReference type="ARBA" id="ARBA00022676"/>
    </source>
</evidence>
<keyword evidence="5 14" id="KW-0328">Glycosyltransferase</keyword>
<dbReference type="PANTHER" id="PTHR12646:SF0">
    <property type="entry name" value="DOL-P-MAN:MAN(5)GLCNAC(2)-PP-DOL ALPHA-1,3-MANNOSYLTRANSFERASE"/>
    <property type="match status" value="1"/>
</dbReference>
<evidence type="ECO:0000256" key="1">
    <source>
        <dbReference type="ARBA" id="ARBA00004477"/>
    </source>
</evidence>
<keyword evidence="6 14" id="KW-0808">Transferase</keyword>
<accession>A0A1Y2FP37</accession>
<dbReference type="OMA" id="PERYGIH"/>
<evidence type="ECO:0000256" key="10">
    <source>
        <dbReference type="ARBA" id="ARBA00023136"/>
    </source>
</evidence>
<evidence type="ECO:0000256" key="11">
    <source>
        <dbReference type="ARBA" id="ARBA00044743"/>
    </source>
</evidence>
<evidence type="ECO:0000256" key="15">
    <source>
        <dbReference type="SAM" id="SignalP"/>
    </source>
</evidence>
<evidence type="ECO:0000256" key="14">
    <source>
        <dbReference type="RuleBase" id="RU364047"/>
    </source>
</evidence>
<evidence type="ECO:0000313" key="17">
    <source>
        <dbReference type="Proteomes" id="UP000193685"/>
    </source>
</evidence>
<comment type="catalytic activity">
    <reaction evidence="12 14">
        <text>an alpha-D-Man-(1-&gt;2)-alpha-D-Man-(1-&gt;2)-alpha-D-Man-(1-&gt;3)-[alpha-D-Man-(1-&gt;6)]-beta-D-Man-(1-&gt;4)-beta-D-GlcNAc-(1-&gt;4)-alpha-D-GlcNAc-diphospho-di-trans,poly-cis-dolichol + a di-trans,poly-cis-dolichyl beta-D-mannosyl phosphate = an alpha-D-Man-(1-&gt;2)-alpha-D-Man-(1-&gt;2)-alpha-D-Man-(1-&gt;3)-[alpha-D-Man-(1-&gt;3)-alpha-D-Man-(1-&gt;6)]-beta-D-Man-(1-&gt;4)-beta-D-GlcNAc-(1-&gt;4)-alpha-D-GlcNAc-diphospho-di-trans,poly-cis-dolichol + a di-trans,poly-cis-dolichyl phosphate + H(+)</text>
        <dbReference type="Rhea" id="RHEA:29527"/>
        <dbReference type="Rhea" id="RHEA-COMP:19498"/>
        <dbReference type="Rhea" id="RHEA-COMP:19501"/>
        <dbReference type="Rhea" id="RHEA-COMP:19516"/>
        <dbReference type="Rhea" id="RHEA-COMP:19517"/>
        <dbReference type="ChEBI" id="CHEBI:15378"/>
        <dbReference type="ChEBI" id="CHEBI:57683"/>
        <dbReference type="ChEBI" id="CHEBI:58211"/>
        <dbReference type="ChEBI" id="CHEBI:132515"/>
        <dbReference type="ChEBI" id="CHEBI:132516"/>
        <dbReference type="EC" id="2.4.1.258"/>
    </reaction>
    <physiologicalReaction direction="left-to-right" evidence="12 14">
        <dbReference type="Rhea" id="RHEA:29528"/>
    </physiologicalReaction>
</comment>
<evidence type="ECO:0000256" key="6">
    <source>
        <dbReference type="ARBA" id="ARBA00022679"/>
    </source>
</evidence>
<evidence type="ECO:0000256" key="13">
    <source>
        <dbReference type="ARBA" id="ARBA00093457"/>
    </source>
</evidence>
<feature type="chain" id="PRO_5012779279" description="Dol-P-Man:Man(5)GlcNAc(2)-PP-Dol alpha-1,3-mannosyltransferase" evidence="15">
    <location>
        <begin position="22"/>
        <end position="410"/>
    </location>
</feature>
<evidence type="ECO:0000256" key="2">
    <source>
        <dbReference type="ARBA" id="ARBA00004922"/>
    </source>
</evidence>
<evidence type="ECO:0000256" key="8">
    <source>
        <dbReference type="ARBA" id="ARBA00022824"/>
    </source>
</evidence>
<comment type="caution">
    <text evidence="16">The sequence shown here is derived from an EMBL/GenBank/DDBJ whole genome shotgun (WGS) entry which is preliminary data.</text>
</comment>
<evidence type="ECO:0000256" key="4">
    <source>
        <dbReference type="ARBA" id="ARBA00015561"/>
    </source>
</evidence>
<dbReference type="GO" id="GO:0052925">
    <property type="term" value="F:dol-P-Man:Man(5)GlcNAc(2)-PP-Dol alpha-1,3-mannosyltransferase activity"/>
    <property type="evidence" value="ECO:0007669"/>
    <property type="project" value="UniProtKB-EC"/>
</dbReference>
<dbReference type="GO" id="GO:0005789">
    <property type="term" value="C:endoplasmic reticulum membrane"/>
    <property type="evidence" value="ECO:0007669"/>
    <property type="project" value="UniProtKB-SubCell"/>
</dbReference>
<dbReference type="RefSeq" id="XP_040727220.1">
    <property type="nucleotide sequence ID" value="XM_040867571.1"/>
</dbReference>
<keyword evidence="17" id="KW-1185">Reference proteome</keyword>
<dbReference type="Pfam" id="PF05208">
    <property type="entry name" value="ALG3"/>
    <property type="match status" value="1"/>
</dbReference>
<dbReference type="AlphaFoldDB" id="A0A1Y2FP37"/>
<name>A0A1Y2FP37_PROLT</name>
<dbReference type="STRING" id="56484.A0A1Y2FP37"/>
<reference evidence="16 17" key="1">
    <citation type="submission" date="2016-07" db="EMBL/GenBank/DDBJ databases">
        <title>Pervasive Adenine N6-methylation of Active Genes in Fungi.</title>
        <authorList>
            <consortium name="DOE Joint Genome Institute"/>
            <person name="Mondo S.J."/>
            <person name="Dannebaum R.O."/>
            <person name="Kuo R.C."/>
            <person name="Labutti K."/>
            <person name="Haridas S."/>
            <person name="Kuo A."/>
            <person name="Salamov A."/>
            <person name="Ahrendt S.R."/>
            <person name="Lipzen A."/>
            <person name="Sullivan W."/>
            <person name="Andreopoulos W.B."/>
            <person name="Clum A."/>
            <person name="Lindquist E."/>
            <person name="Daum C."/>
            <person name="Ramamoorthy G.K."/>
            <person name="Gryganskyi A."/>
            <person name="Culley D."/>
            <person name="Magnuson J.K."/>
            <person name="James T.Y."/>
            <person name="O'Malley M.A."/>
            <person name="Stajich J.E."/>
            <person name="Spatafora J.W."/>
            <person name="Visel A."/>
            <person name="Grigoriev I.V."/>
        </authorList>
    </citation>
    <scope>NUCLEOTIDE SEQUENCE [LARGE SCALE GENOMIC DNA]</scope>
    <source>
        <strain evidence="16 17">12-1054</strain>
    </source>
</reference>
<feature type="transmembrane region" description="Helical" evidence="14">
    <location>
        <begin position="197"/>
        <end position="216"/>
    </location>
</feature>
<dbReference type="GeneID" id="63784170"/>
<protein>
    <recommendedName>
        <fullName evidence="4 14">Dol-P-Man:Man(5)GlcNAc(2)-PP-Dol alpha-1,3-mannosyltransferase</fullName>
        <ecNumber evidence="3 14">2.4.1.258</ecNumber>
    </recommendedName>
    <alternativeName>
        <fullName evidence="14">Dol-P-Man-dependent alpha(1-3)-mannosyltransferase</fullName>
    </alternativeName>
</protein>
<dbReference type="UniPathway" id="UPA00378"/>
<organism evidence="16 17">
    <name type="scientific">Protomyces lactucae-debilis</name>
    <dbReference type="NCBI Taxonomy" id="2754530"/>
    <lineage>
        <taxon>Eukaryota</taxon>
        <taxon>Fungi</taxon>
        <taxon>Dikarya</taxon>
        <taxon>Ascomycota</taxon>
        <taxon>Taphrinomycotina</taxon>
        <taxon>Taphrinomycetes</taxon>
        <taxon>Taphrinales</taxon>
        <taxon>Protomycetaceae</taxon>
        <taxon>Protomyces</taxon>
    </lineage>
</organism>
<comment type="similarity">
    <text evidence="13">Belongs to the glycosyltransferase ALG3 family.</text>
</comment>
<feature type="transmembrane region" description="Helical" evidence="14">
    <location>
        <begin position="157"/>
        <end position="185"/>
    </location>
</feature>